<evidence type="ECO:0000256" key="1">
    <source>
        <dbReference type="SAM" id="MobiDB-lite"/>
    </source>
</evidence>
<dbReference type="Proteomes" id="UP000466785">
    <property type="component" value="Chromosome"/>
</dbReference>
<evidence type="ECO:0000313" key="3">
    <source>
        <dbReference type="Proteomes" id="UP000466785"/>
    </source>
</evidence>
<accession>A0A6N4V463</accession>
<dbReference type="InterPro" id="IPR025449">
    <property type="entry name" value="JetB"/>
</dbReference>
<dbReference type="AlphaFoldDB" id="A0A6N4V463"/>
<gene>
    <name evidence="2" type="ORF">MPOR_14480</name>
</gene>
<dbReference type="EMBL" id="AP022570">
    <property type="protein sequence ID" value="BBX50422.1"/>
    <property type="molecule type" value="Genomic_DNA"/>
</dbReference>
<feature type="compositionally biased region" description="Polar residues" evidence="1">
    <location>
        <begin position="1"/>
        <end position="18"/>
    </location>
</feature>
<evidence type="ECO:0008006" key="4">
    <source>
        <dbReference type="Google" id="ProtNLM"/>
    </source>
</evidence>
<name>A0A6N4V463_9MYCO</name>
<organism evidence="2 3">
    <name type="scientific">Mycolicibacterium poriferae</name>
    <dbReference type="NCBI Taxonomy" id="39694"/>
    <lineage>
        <taxon>Bacteria</taxon>
        <taxon>Bacillati</taxon>
        <taxon>Actinomycetota</taxon>
        <taxon>Actinomycetes</taxon>
        <taxon>Mycobacteriales</taxon>
        <taxon>Mycobacteriaceae</taxon>
        <taxon>Mycolicibacterium</taxon>
    </lineage>
</organism>
<dbReference type="KEGG" id="mpof:MPOR_14480"/>
<feature type="region of interest" description="Disordered" evidence="1">
    <location>
        <begin position="1"/>
        <end position="64"/>
    </location>
</feature>
<proteinExistence type="predicted"/>
<dbReference type="Pfam" id="PF13835">
    <property type="entry name" value="DUF4194"/>
    <property type="match status" value="1"/>
</dbReference>
<evidence type="ECO:0000313" key="2">
    <source>
        <dbReference type="EMBL" id="BBX50422.1"/>
    </source>
</evidence>
<reference evidence="2 3" key="1">
    <citation type="journal article" date="2019" name="Emerg. Microbes Infect.">
        <title>Comprehensive subspecies identification of 175 nontuberculous mycobacteria species based on 7547 genomic profiles.</title>
        <authorList>
            <person name="Matsumoto Y."/>
            <person name="Kinjo T."/>
            <person name="Motooka D."/>
            <person name="Nabeya D."/>
            <person name="Jung N."/>
            <person name="Uechi K."/>
            <person name="Horii T."/>
            <person name="Iida T."/>
            <person name="Fujita J."/>
            <person name="Nakamura S."/>
        </authorList>
    </citation>
    <scope>NUCLEOTIDE SEQUENCE [LARGE SCALE GENOMIC DNA]</scope>
    <source>
        <strain evidence="2 3">JCM 12603</strain>
    </source>
</reference>
<protein>
    <recommendedName>
        <fullName evidence="4">DUF4194 domain-containing protein</fullName>
    </recommendedName>
</protein>
<keyword evidence="3" id="KW-1185">Reference proteome</keyword>
<sequence length="263" mass="28876">MSTDQSAGTESAGTQSAGAESAGTESVHAGSIDTESIDYRGFSDLPQVDQNARPPAQRRPRFDGDVSELPDRACWALQHLLTRRYVSAENDADIYAWVLEYRNQLSVRLSELDLLLRVVDGTDVAFVEQARYESAKGIKLLRREPLGTYDSILALHLAQMMRAAGGQRVLISREEMHGLFSGVLNDTDRDAVTFTARIDAAIARLTGLEILRRSRDDEDSYTISPVISAIMTASVITELQQQFELLARGGAPADDTGEVELDD</sequence>